<evidence type="ECO:0000256" key="4">
    <source>
        <dbReference type="PIRSR" id="PIRSR000097-1"/>
    </source>
</evidence>
<keyword evidence="2" id="KW-0521">NADP</keyword>
<evidence type="ECO:0000313" key="8">
    <source>
        <dbReference type="EMBL" id="CUP33935.1"/>
    </source>
</evidence>
<evidence type="ECO:0000256" key="6">
    <source>
        <dbReference type="PIRSR" id="PIRSR000097-3"/>
    </source>
</evidence>
<accession>A0A174MJ26</accession>
<evidence type="ECO:0000256" key="2">
    <source>
        <dbReference type="ARBA" id="ARBA00022857"/>
    </source>
</evidence>
<dbReference type="PANTHER" id="PTHR43827">
    <property type="entry name" value="2,5-DIKETO-D-GLUCONIC ACID REDUCTASE"/>
    <property type="match status" value="1"/>
</dbReference>
<feature type="binding site" evidence="5">
    <location>
        <position position="114"/>
    </location>
    <ligand>
        <name>substrate</name>
    </ligand>
</feature>
<proteinExistence type="inferred from homology"/>
<dbReference type="SUPFAM" id="SSF51430">
    <property type="entry name" value="NAD(P)-linked oxidoreductase"/>
    <property type="match status" value="1"/>
</dbReference>
<evidence type="ECO:0000313" key="10">
    <source>
        <dbReference type="Proteomes" id="UP000095576"/>
    </source>
</evidence>
<dbReference type="EMBL" id="JAHYQA010000041">
    <property type="protein sequence ID" value="MCE9241063.1"/>
    <property type="molecule type" value="Genomic_DNA"/>
</dbReference>
<dbReference type="PIRSF" id="PIRSF000097">
    <property type="entry name" value="AKR"/>
    <property type="match status" value="1"/>
</dbReference>
<dbReference type="Proteomes" id="UP001200544">
    <property type="component" value="Unassembled WGS sequence"/>
</dbReference>
<evidence type="ECO:0000313" key="9">
    <source>
        <dbReference type="EMBL" id="MCE9241063.1"/>
    </source>
</evidence>
<keyword evidence="3 8" id="KW-0560">Oxidoreductase</keyword>
<evidence type="ECO:0000256" key="5">
    <source>
        <dbReference type="PIRSR" id="PIRSR000097-2"/>
    </source>
</evidence>
<dbReference type="EMBL" id="CZAP01000004">
    <property type="protein sequence ID" value="CUP33935.1"/>
    <property type="molecule type" value="Genomic_DNA"/>
</dbReference>
<evidence type="ECO:0000256" key="3">
    <source>
        <dbReference type="ARBA" id="ARBA00023002"/>
    </source>
</evidence>
<dbReference type="EC" id="1.1.1.-" evidence="8"/>
<dbReference type="PANTHER" id="PTHR43827:SF3">
    <property type="entry name" value="NADP-DEPENDENT OXIDOREDUCTASE DOMAIN-CONTAINING PROTEIN"/>
    <property type="match status" value="1"/>
</dbReference>
<feature type="active site" description="Proton donor" evidence="4">
    <location>
        <position position="52"/>
    </location>
</feature>
<evidence type="ECO:0000259" key="7">
    <source>
        <dbReference type="Pfam" id="PF00248"/>
    </source>
</evidence>
<dbReference type="Pfam" id="PF00248">
    <property type="entry name" value="Aldo_ket_red"/>
    <property type="match status" value="1"/>
</dbReference>
<feature type="site" description="Lowers pKa of active site Tyr" evidence="6">
    <location>
        <position position="81"/>
    </location>
</feature>
<organism evidence="8 10">
    <name type="scientific">Bacteroides thetaiotaomicron</name>
    <dbReference type="NCBI Taxonomy" id="818"/>
    <lineage>
        <taxon>Bacteria</taxon>
        <taxon>Pseudomonadati</taxon>
        <taxon>Bacteroidota</taxon>
        <taxon>Bacteroidia</taxon>
        <taxon>Bacteroidales</taxon>
        <taxon>Bacteroidaceae</taxon>
        <taxon>Bacteroides</taxon>
    </lineage>
</organism>
<protein>
    <submittedName>
        <fullName evidence="9">Aldo/keto reductase</fullName>
    </submittedName>
    <submittedName>
        <fullName evidence="8">Methylglyoxal reductase (NADPH-dependent)</fullName>
        <ecNumber evidence="8">1.1.1.-</ecNumber>
        <ecNumber evidence="8">1.1.1.274</ecNumber>
    </submittedName>
</protein>
<sequence>MKTIQDYYTLYNGVKMPCITFGTNHMSGEVLENIMRTALRVGIRSFDTSYEYENEKETGHLLKQLGEELAIIRSDLFITSKIEIINQKKGDALDLLEKELEDLQTDYLDLWLLHWPAPDYYIETWNLMEEAYEAGKVRSIGICNASLRHITKMLSSNIKYRPMVVQNEISPINTYPELLPKLQKEGIQIETYSPLVRMVPLIRENIALKRLSTKYNVTISQLILRWCIQMNIIPIFRTSKEEHLIENCNLFHFSISTEDMRTIKAQNINWKYYLESVLCPGY</sequence>
<reference evidence="8 10" key="1">
    <citation type="submission" date="2015-09" db="EMBL/GenBank/DDBJ databases">
        <authorList>
            <consortium name="Pathogen Informatics"/>
        </authorList>
    </citation>
    <scope>NUCLEOTIDE SEQUENCE [LARGE SCALE GENOMIC DNA]</scope>
    <source>
        <strain evidence="8 10">2789STDY5834899</strain>
    </source>
</reference>
<dbReference type="InterPro" id="IPR023210">
    <property type="entry name" value="NADP_OxRdtase_dom"/>
</dbReference>
<dbReference type="AlphaFoldDB" id="A0A174MJ26"/>
<evidence type="ECO:0000256" key="1">
    <source>
        <dbReference type="ARBA" id="ARBA00007905"/>
    </source>
</evidence>
<dbReference type="InterPro" id="IPR020471">
    <property type="entry name" value="AKR"/>
</dbReference>
<dbReference type="EC" id="1.1.1.274" evidence="8"/>
<dbReference type="RefSeq" id="WP_055299458.1">
    <property type="nucleotide sequence ID" value="NZ_BAABZI010000001.1"/>
</dbReference>
<dbReference type="GO" id="GO:0050580">
    <property type="term" value="F:2,5-didehydrogluconate reductase activity"/>
    <property type="evidence" value="ECO:0007669"/>
    <property type="project" value="UniProtKB-EC"/>
</dbReference>
<name>A0A174MJ26_BACT4</name>
<dbReference type="Gene3D" id="3.20.20.100">
    <property type="entry name" value="NADP-dependent oxidoreductase domain"/>
    <property type="match status" value="1"/>
</dbReference>
<dbReference type="InterPro" id="IPR036812">
    <property type="entry name" value="NAD(P)_OxRdtase_dom_sf"/>
</dbReference>
<feature type="domain" description="NADP-dependent oxidoreductase" evidence="7">
    <location>
        <begin position="22"/>
        <end position="265"/>
    </location>
</feature>
<reference evidence="9" key="2">
    <citation type="submission" date="2021-07" db="EMBL/GenBank/DDBJ databases">
        <title>Comparative genomics of Bacteroides fragilis group isolates reveals species-dependent resistance mechanisms and validates clinical tools for resistance prediction.</title>
        <authorList>
            <person name="Wallace M.J."/>
            <person name="Jean S."/>
            <person name="Wallace M.A."/>
            <person name="Carey-Ann B.D."/>
            <person name="Dantas G."/>
        </authorList>
    </citation>
    <scope>NUCLEOTIDE SEQUENCE</scope>
    <source>
        <strain evidence="9">BJH_160</strain>
    </source>
</reference>
<dbReference type="CDD" id="cd19071">
    <property type="entry name" value="AKR_AKR1-5-like"/>
    <property type="match status" value="1"/>
</dbReference>
<comment type="similarity">
    <text evidence="1">Belongs to the aldo/keto reductase family.</text>
</comment>
<dbReference type="PRINTS" id="PR00069">
    <property type="entry name" value="ALDKETRDTASE"/>
</dbReference>
<gene>
    <name evidence="8" type="primary">yvgN_2</name>
    <name evidence="8" type="ORF">ERS852511_01828</name>
    <name evidence="9" type="ORF">K0H07_28490</name>
</gene>
<dbReference type="Proteomes" id="UP000095576">
    <property type="component" value="Unassembled WGS sequence"/>
</dbReference>